<keyword evidence="12 16" id="KW-0249">Electron transport</keyword>
<keyword evidence="10 19" id="KW-0812">Transmembrane</keyword>
<gene>
    <name evidence="20" type="ORF">MARGE09_P2505</name>
</gene>
<dbReference type="GO" id="GO:0009055">
    <property type="term" value="F:electron transfer activity"/>
    <property type="evidence" value="ECO:0007669"/>
    <property type="project" value="TreeGrafter"/>
</dbReference>
<feature type="transmembrane region" description="Helical" evidence="19">
    <location>
        <begin position="94"/>
        <end position="114"/>
    </location>
</feature>
<evidence type="ECO:0000256" key="16">
    <source>
        <dbReference type="PIRNR" id="PIRNR000169"/>
    </source>
</evidence>
<dbReference type="RefSeq" id="WP_236982552.1">
    <property type="nucleotide sequence ID" value="NZ_AP023086.1"/>
</dbReference>
<evidence type="ECO:0000256" key="18">
    <source>
        <dbReference type="PIRSR" id="PIRSR000169-2"/>
    </source>
</evidence>
<evidence type="ECO:0000256" key="9">
    <source>
        <dbReference type="ARBA" id="ARBA00022617"/>
    </source>
</evidence>
<keyword evidence="21" id="KW-1185">Reference proteome</keyword>
<keyword evidence="9 18" id="KW-0349">Heme</keyword>
<evidence type="ECO:0000256" key="8">
    <source>
        <dbReference type="ARBA" id="ARBA00022532"/>
    </source>
</evidence>
<keyword evidence="5 16" id="KW-0813">Transport</keyword>
<feature type="transmembrane region" description="Helical" evidence="19">
    <location>
        <begin position="55"/>
        <end position="74"/>
    </location>
</feature>
<comment type="cofactor">
    <cofactor evidence="18">
        <name>heme</name>
        <dbReference type="ChEBI" id="CHEBI:30413"/>
    </cofactor>
    <text evidence="18">The heme is bound between the two transmembrane subunits.</text>
</comment>
<dbReference type="PANTHER" id="PTHR38689">
    <property type="entry name" value="SUCCINATE DEHYDROGENASE HYDROPHOBIC MEMBRANE ANCHOR SUBUNIT"/>
    <property type="match status" value="1"/>
</dbReference>
<dbReference type="Proteomes" id="UP001320119">
    <property type="component" value="Chromosome"/>
</dbReference>
<dbReference type="Gene3D" id="1.20.1300.10">
    <property type="entry name" value="Fumarate reductase/succinate dehydrogenase, transmembrane subunit"/>
    <property type="match status" value="1"/>
</dbReference>
<feature type="transmembrane region" description="Helical" evidence="19">
    <location>
        <begin position="21"/>
        <end position="43"/>
    </location>
</feature>
<feature type="binding site" evidence="17">
    <location>
        <position position="83"/>
    </location>
    <ligand>
        <name>a ubiquinone</name>
        <dbReference type="ChEBI" id="CHEBI:16389"/>
    </ligand>
</feature>
<dbReference type="SUPFAM" id="SSF81343">
    <property type="entry name" value="Fumarate reductase respiratory complex transmembrane subunits"/>
    <property type="match status" value="1"/>
</dbReference>
<evidence type="ECO:0000256" key="5">
    <source>
        <dbReference type="ARBA" id="ARBA00022448"/>
    </source>
</evidence>
<evidence type="ECO:0000256" key="6">
    <source>
        <dbReference type="ARBA" id="ARBA00022475"/>
    </source>
</evidence>
<dbReference type="GO" id="GO:0006099">
    <property type="term" value="P:tricarboxylic acid cycle"/>
    <property type="evidence" value="ECO:0007669"/>
    <property type="project" value="UniProtKB-UniRule"/>
</dbReference>
<evidence type="ECO:0000256" key="19">
    <source>
        <dbReference type="SAM" id="Phobius"/>
    </source>
</evidence>
<keyword evidence="7 16" id="KW-0997">Cell inner membrane</keyword>
<keyword evidence="15 16" id="KW-0472">Membrane</keyword>
<comment type="function">
    <text evidence="1 16">Membrane-anchoring subunit of succinate dehydrogenase (SDH).</text>
</comment>
<organism evidence="20 21">
    <name type="scientific">Marinagarivorans cellulosilyticus</name>
    <dbReference type="NCBI Taxonomy" id="2721545"/>
    <lineage>
        <taxon>Bacteria</taxon>
        <taxon>Pseudomonadati</taxon>
        <taxon>Pseudomonadota</taxon>
        <taxon>Gammaproteobacteria</taxon>
        <taxon>Cellvibrionales</taxon>
        <taxon>Cellvibrionaceae</taxon>
        <taxon>Marinagarivorans</taxon>
    </lineage>
</organism>
<sequence>MVTTATSLSRNGVSDWIIQRFSAVILAAYTLFIAGFIVCHPNMDYQTWQGLFDQLWMRIFSLLALLSIAAHGWIGLWGIVTDYLTSRMLGAKGLVLRLIVLSIYALITVAYLVWGLEILWGA</sequence>
<evidence type="ECO:0000313" key="21">
    <source>
        <dbReference type="Proteomes" id="UP001320119"/>
    </source>
</evidence>
<dbReference type="GO" id="GO:0020037">
    <property type="term" value="F:heme binding"/>
    <property type="evidence" value="ECO:0007669"/>
    <property type="project" value="InterPro"/>
</dbReference>
<evidence type="ECO:0000256" key="4">
    <source>
        <dbReference type="ARBA" id="ARBA00019425"/>
    </source>
</evidence>
<evidence type="ECO:0000256" key="13">
    <source>
        <dbReference type="ARBA" id="ARBA00022989"/>
    </source>
</evidence>
<dbReference type="AlphaFoldDB" id="A0AAN1WIN9"/>
<evidence type="ECO:0000256" key="14">
    <source>
        <dbReference type="ARBA" id="ARBA00023004"/>
    </source>
</evidence>
<dbReference type="Pfam" id="PF01127">
    <property type="entry name" value="Sdh_cyt"/>
    <property type="match status" value="1"/>
</dbReference>
<evidence type="ECO:0000256" key="10">
    <source>
        <dbReference type="ARBA" id="ARBA00022692"/>
    </source>
</evidence>
<dbReference type="GO" id="GO:0017004">
    <property type="term" value="P:cytochrome complex assembly"/>
    <property type="evidence" value="ECO:0007669"/>
    <property type="project" value="TreeGrafter"/>
</dbReference>
<evidence type="ECO:0000256" key="2">
    <source>
        <dbReference type="ARBA" id="ARBA00004429"/>
    </source>
</evidence>
<evidence type="ECO:0000256" key="3">
    <source>
        <dbReference type="ARBA" id="ARBA00005163"/>
    </source>
</evidence>
<evidence type="ECO:0000256" key="11">
    <source>
        <dbReference type="ARBA" id="ARBA00022723"/>
    </source>
</evidence>
<evidence type="ECO:0000256" key="12">
    <source>
        <dbReference type="ARBA" id="ARBA00022982"/>
    </source>
</evidence>
<dbReference type="CDD" id="cd03494">
    <property type="entry name" value="SQR_TypeC_SdhD"/>
    <property type="match status" value="1"/>
</dbReference>
<dbReference type="PIRSF" id="PIRSF000169">
    <property type="entry name" value="SDH_D"/>
    <property type="match status" value="1"/>
</dbReference>
<keyword evidence="8 16" id="KW-0816">Tricarboxylic acid cycle</keyword>
<evidence type="ECO:0000256" key="7">
    <source>
        <dbReference type="ARBA" id="ARBA00022519"/>
    </source>
</evidence>
<dbReference type="InterPro" id="IPR000701">
    <property type="entry name" value="SuccDH_FuR_B_TM-su"/>
</dbReference>
<dbReference type="GO" id="GO:0005886">
    <property type="term" value="C:plasma membrane"/>
    <property type="evidence" value="ECO:0007669"/>
    <property type="project" value="UniProtKB-SubCell"/>
</dbReference>
<dbReference type="InterPro" id="IPR014312">
    <property type="entry name" value="Succ_DH_anchor"/>
</dbReference>
<keyword evidence="14 18" id="KW-0408">Iron</keyword>
<protein>
    <recommendedName>
        <fullName evidence="4 16">Succinate dehydrogenase hydrophobic membrane anchor subunit</fullName>
    </recommendedName>
</protein>
<dbReference type="PANTHER" id="PTHR38689:SF1">
    <property type="entry name" value="SUCCINATE DEHYDROGENASE HYDROPHOBIC MEMBRANE ANCHOR SUBUNIT"/>
    <property type="match status" value="1"/>
</dbReference>
<dbReference type="KEGG" id="marq:MARGE09_P2505"/>
<evidence type="ECO:0000256" key="17">
    <source>
        <dbReference type="PIRSR" id="PIRSR000169-1"/>
    </source>
</evidence>
<dbReference type="NCBIfam" id="TIGR02968">
    <property type="entry name" value="succ_dehyd_anc"/>
    <property type="match status" value="1"/>
</dbReference>
<comment type="pathway">
    <text evidence="3 16">Carbohydrate metabolism; tricarboxylic acid cycle.</text>
</comment>
<evidence type="ECO:0000313" key="20">
    <source>
        <dbReference type="EMBL" id="BCD98304.1"/>
    </source>
</evidence>
<name>A0AAN1WIN9_9GAMM</name>
<dbReference type="InterPro" id="IPR034804">
    <property type="entry name" value="SQR/QFR_C/D"/>
</dbReference>
<keyword evidence="11 18" id="KW-0479">Metal-binding</keyword>
<proteinExistence type="predicted"/>
<accession>A0AAN1WIN9</accession>
<evidence type="ECO:0000256" key="15">
    <source>
        <dbReference type="ARBA" id="ARBA00023136"/>
    </source>
</evidence>
<keyword evidence="6 16" id="KW-1003">Cell membrane</keyword>
<comment type="subcellular location">
    <subcellularLocation>
        <location evidence="2 16">Cell inner membrane</location>
        <topology evidence="2 16">Multi-pass membrane protein</topology>
    </subcellularLocation>
</comment>
<evidence type="ECO:0000256" key="1">
    <source>
        <dbReference type="ARBA" id="ARBA00004050"/>
    </source>
</evidence>
<reference evidence="20 21" key="1">
    <citation type="journal article" date="2022" name="IScience">
        <title>An ultrasensitive nanofiber-based assay for enzymatic hydrolysis and deep-sea microbial degradation of cellulose.</title>
        <authorList>
            <person name="Tsudome M."/>
            <person name="Tachioka M."/>
            <person name="Miyazaki M."/>
            <person name="Uchimura K."/>
            <person name="Tsuda M."/>
            <person name="Takaki Y."/>
            <person name="Deguchi S."/>
        </authorList>
    </citation>
    <scope>NUCLEOTIDE SEQUENCE [LARGE SCALE GENOMIC DNA]</scope>
    <source>
        <strain evidence="20 21">GE09</strain>
    </source>
</reference>
<dbReference type="EMBL" id="AP023086">
    <property type="protein sequence ID" value="BCD98304.1"/>
    <property type="molecule type" value="Genomic_DNA"/>
</dbReference>
<keyword evidence="13 19" id="KW-1133">Transmembrane helix</keyword>
<dbReference type="GO" id="GO:0046872">
    <property type="term" value="F:metal ion binding"/>
    <property type="evidence" value="ECO:0007669"/>
    <property type="project" value="UniProtKB-KW"/>
</dbReference>
<feature type="binding site" description="axial binding residue" evidence="18">
    <location>
        <position position="71"/>
    </location>
    <ligand>
        <name>heme</name>
        <dbReference type="ChEBI" id="CHEBI:30413"/>
        <note>ligand shared with second transmembrane subunit</note>
    </ligand>
    <ligandPart>
        <name>Fe</name>
        <dbReference type="ChEBI" id="CHEBI:18248"/>
    </ligandPart>
</feature>